<accession>A0A7W3QKZ0</accession>
<comment type="caution">
    <text evidence="2">The sequence shown here is derived from an EMBL/GenBank/DDBJ whole genome shotgun (WGS) entry which is preliminary data.</text>
</comment>
<protein>
    <submittedName>
        <fullName evidence="2">Uncharacterized protein</fullName>
    </submittedName>
</protein>
<dbReference type="AlphaFoldDB" id="A0A7W3QKZ0"/>
<gene>
    <name evidence="2" type="ORF">HNR61_002553</name>
</gene>
<feature type="compositionally biased region" description="Basic and acidic residues" evidence="1">
    <location>
        <begin position="14"/>
        <end position="30"/>
    </location>
</feature>
<organism evidence="2 3">
    <name type="scientific">Actinomadura namibiensis</name>
    <dbReference type="NCBI Taxonomy" id="182080"/>
    <lineage>
        <taxon>Bacteria</taxon>
        <taxon>Bacillati</taxon>
        <taxon>Actinomycetota</taxon>
        <taxon>Actinomycetes</taxon>
        <taxon>Streptosporangiales</taxon>
        <taxon>Thermomonosporaceae</taxon>
        <taxon>Actinomadura</taxon>
    </lineage>
</organism>
<evidence type="ECO:0000313" key="3">
    <source>
        <dbReference type="Proteomes" id="UP000572680"/>
    </source>
</evidence>
<name>A0A7W3QKZ0_ACTNM</name>
<dbReference type="EMBL" id="JACJIA010000003">
    <property type="protein sequence ID" value="MBA8950922.1"/>
    <property type="molecule type" value="Genomic_DNA"/>
</dbReference>
<evidence type="ECO:0000313" key="2">
    <source>
        <dbReference type="EMBL" id="MBA8950922.1"/>
    </source>
</evidence>
<reference evidence="2 3" key="1">
    <citation type="submission" date="2020-08" db="EMBL/GenBank/DDBJ databases">
        <title>Genomic Encyclopedia of Type Strains, Phase IV (KMG-IV): sequencing the most valuable type-strain genomes for metagenomic binning, comparative biology and taxonomic classification.</title>
        <authorList>
            <person name="Goeker M."/>
        </authorList>
    </citation>
    <scope>NUCLEOTIDE SEQUENCE [LARGE SCALE GENOMIC DNA]</scope>
    <source>
        <strain evidence="2 3">DSM 44197</strain>
    </source>
</reference>
<dbReference type="Proteomes" id="UP000572680">
    <property type="component" value="Unassembled WGS sequence"/>
</dbReference>
<sequence length="63" mass="6774">MGQPSMRITVDAAMRAREVSRPLPEGEREPAPPPGAAEPGRSGRAAKNERRRLGKRGGGARLR</sequence>
<feature type="region of interest" description="Disordered" evidence="1">
    <location>
        <begin position="1"/>
        <end position="63"/>
    </location>
</feature>
<keyword evidence="3" id="KW-1185">Reference proteome</keyword>
<proteinExistence type="predicted"/>
<evidence type="ECO:0000256" key="1">
    <source>
        <dbReference type="SAM" id="MobiDB-lite"/>
    </source>
</evidence>
<dbReference type="RefSeq" id="WP_182843329.1">
    <property type="nucleotide sequence ID" value="NZ_JACJIA010000003.1"/>
</dbReference>